<feature type="domain" description="UspA" evidence="1">
    <location>
        <begin position="39"/>
        <end position="175"/>
    </location>
</feature>
<gene>
    <name evidence="2" type="ORF">GCM10023191_041520</name>
</gene>
<dbReference type="Gene3D" id="3.40.50.620">
    <property type="entry name" value="HUPs"/>
    <property type="match status" value="1"/>
</dbReference>
<dbReference type="SUPFAM" id="SSF52402">
    <property type="entry name" value="Adenine nucleotide alpha hydrolases-like"/>
    <property type="match status" value="1"/>
</dbReference>
<proteinExistence type="predicted"/>
<evidence type="ECO:0000313" key="2">
    <source>
        <dbReference type="EMBL" id="GAA4497662.1"/>
    </source>
</evidence>
<dbReference type="EMBL" id="BAABHF010000022">
    <property type="protein sequence ID" value="GAA4497662.1"/>
    <property type="molecule type" value="Genomic_DNA"/>
</dbReference>
<keyword evidence="3" id="KW-1185">Reference proteome</keyword>
<reference evidence="3" key="1">
    <citation type="journal article" date="2019" name="Int. J. Syst. Evol. Microbiol.">
        <title>The Global Catalogue of Microorganisms (GCM) 10K type strain sequencing project: providing services to taxonomists for standard genome sequencing and annotation.</title>
        <authorList>
            <consortium name="The Broad Institute Genomics Platform"/>
            <consortium name="The Broad Institute Genome Sequencing Center for Infectious Disease"/>
            <person name="Wu L."/>
            <person name="Ma J."/>
        </authorList>
    </citation>
    <scope>NUCLEOTIDE SEQUENCE [LARGE SCALE GENOMIC DNA]</scope>
    <source>
        <strain evidence="3">JCM 17933</strain>
    </source>
</reference>
<comment type="caution">
    <text evidence="2">The sequence shown here is derived from an EMBL/GenBank/DDBJ whole genome shotgun (WGS) entry which is preliminary data.</text>
</comment>
<organism evidence="2 3">
    <name type="scientific">Actinoallomurus oryzae</name>
    <dbReference type="NCBI Taxonomy" id="502180"/>
    <lineage>
        <taxon>Bacteria</taxon>
        <taxon>Bacillati</taxon>
        <taxon>Actinomycetota</taxon>
        <taxon>Actinomycetes</taxon>
        <taxon>Streptosporangiales</taxon>
        <taxon>Thermomonosporaceae</taxon>
        <taxon>Actinoallomurus</taxon>
    </lineage>
</organism>
<dbReference type="InterPro" id="IPR014729">
    <property type="entry name" value="Rossmann-like_a/b/a_fold"/>
</dbReference>
<dbReference type="Proteomes" id="UP001500503">
    <property type="component" value="Unassembled WGS sequence"/>
</dbReference>
<accession>A0ABP8Q814</accession>
<evidence type="ECO:0000259" key="1">
    <source>
        <dbReference type="Pfam" id="PF00582"/>
    </source>
</evidence>
<dbReference type="Pfam" id="PF00582">
    <property type="entry name" value="Usp"/>
    <property type="match status" value="1"/>
</dbReference>
<dbReference type="InterPro" id="IPR006016">
    <property type="entry name" value="UspA"/>
</dbReference>
<sequence>MRSLESPASLGCGSAGKEAGKCRVRSLRSGTEMDYGGVVLAGVDGTDSGRAALQTAAAEAVSGGLRLVALHVRRSPRPLELMAWEAYPLAEQWRDELELEAWLQCALLLADLPLEWEYAVVDGEPAPALRSYAADRAACAVFVGSRIRTGWAARLHRCPALDLERRSPCRVRVVRFPDVPNTV</sequence>
<evidence type="ECO:0000313" key="3">
    <source>
        <dbReference type="Proteomes" id="UP001500503"/>
    </source>
</evidence>
<name>A0ABP8Q814_9ACTN</name>
<protein>
    <recommendedName>
        <fullName evidence="1">UspA domain-containing protein</fullName>
    </recommendedName>
</protein>